<keyword evidence="3" id="KW-0547">Nucleotide-binding</keyword>
<reference evidence="7" key="1">
    <citation type="journal article" date="2019" name="Int. J. Syst. Evol. Microbiol.">
        <title>The Global Catalogue of Microorganisms (GCM) 10K type strain sequencing project: providing services to taxonomists for standard genome sequencing and annotation.</title>
        <authorList>
            <consortium name="The Broad Institute Genomics Platform"/>
            <consortium name="The Broad Institute Genome Sequencing Center for Infectious Disease"/>
            <person name="Wu L."/>
            <person name="Ma J."/>
        </authorList>
    </citation>
    <scope>NUCLEOTIDE SEQUENCE [LARGE SCALE GENOMIC DNA]</scope>
    <source>
        <strain evidence="7">KCTC 42281</strain>
    </source>
</reference>
<proteinExistence type="inferred from homology"/>
<dbReference type="CDD" id="cd03293">
    <property type="entry name" value="ABC_NrtD_SsuB_transporters"/>
    <property type="match status" value="1"/>
</dbReference>
<evidence type="ECO:0000259" key="5">
    <source>
        <dbReference type="PROSITE" id="PS50893"/>
    </source>
</evidence>
<keyword evidence="2" id="KW-0813">Transport</keyword>
<dbReference type="PROSITE" id="PS00211">
    <property type="entry name" value="ABC_TRANSPORTER_1"/>
    <property type="match status" value="1"/>
</dbReference>
<dbReference type="RefSeq" id="WP_380094486.1">
    <property type="nucleotide sequence ID" value="NZ_JBHRYD010000001.1"/>
</dbReference>
<dbReference type="InterPro" id="IPR003593">
    <property type="entry name" value="AAA+_ATPase"/>
</dbReference>
<dbReference type="InterPro" id="IPR017871">
    <property type="entry name" value="ABC_transporter-like_CS"/>
</dbReference>
<evidence type="ECO:0000256" key="4">
    <source>
        <dbReference type="ARBA" id="ARBA00022840"/>
    </source>
</evidence>
<keyword evidence="7" id="KW-1185">Reference proteome</keyword>
<evidence type="ECO:0000313" key="6">
    <source>
        <dbReference type="EMBL" id="MFC3703574.1"/>
    </source>
</evidence>
<dbReference type="SMART" id="SM00382">
    <property type="entry name" value="AAA"/>
    <property type="match status" value="1"/>
</dbReference>
<feature type="domain" description="ABC transporter" evidence="5">
    <location>
        <begin position="7"/>
        <end position="238"/>
    </location>
</feature>
<comment type="similarity">
    <text evidence="1">Belongs to the ABC transporter superfamily.</text>
</comment>
<dbReference type="SUPFAM" id="SSF52540">
    <property type="entry name" value="P-loop containing nucleoside triphosphate hydrolases"/>
    <property type="match status" value="1"/>
</dbReference>
<dbReference type="PANTHER" id="PTHR42788:SF13">
    <property type="entry name" value="ALIPHATIC SULFONATES IMPORT ATP-BINDING PROTEIN SSUB"/>
    <property type="match status" value="1"/>
</dbReference>
<dbReference type="PANTHER" id="PTHR42788">
    <property type="entry name" value="TAURINE IMPORT ATP-BINDING PROTEIN-RELATED"/>
    <property type="match status" value="1"/>
</dbReference>
<name>A0ABV7WXK0_9HYPH</name>
<evidence type="ECO:0000256" key="2">
    <source>
        <dbReference type="ARBA" id="ARBA00022448"/>
    </source>
</evidence>
<dbReference type="InterPro" id="IPR027417">
    <property type="entry name" value="P-loop_NTPase"/>
</dbReference>
<sequence length="257" mass="28081">MTDQAFIKLDEVAKTYPTAGGAVPALSATSAIIREGEFVSIVGPSGCGKTTLLKMIGGLIDVTQGEIVLRGRQVNGPRDDVGFVFQGAVLLPWKTVLQNVLLPIEVHRPVTAKDRARALELLDVLGLANFEKRYPHELSGGMQQRVSICRALIGDPSCLLLDEPFGALDALTRENINVMFNELWRSTRKTVLLVTHSIQEAVFLSTRVLVMSRRPGEIVDDIAVDLPVVRLPEVIGSPEFGALANRIRPYFTKLAID</sequence>
<evidence type="ECO:0000256" key="1">
    <source>
        <dbReference type="ARBA" id="ARBA00005417"/>
    </source>
</evidence>
<accession>A0ABV7WXK0</accession>
<dbReference type="EMBL" id="JBHRYD010000001">
    <property type="protein sequence ID" value="MFC3703574.1"/>
    <property type="molecule type" value="Genomic_DNA"/>
</dbReference>
<evidence type="ECO:0000256" key="3">
    <source>
        <dbReference type="ARBA" id="ARBA00022741"/>
    </source>
</evidence>
<protein>
    <submittedName>
        <fullName evidence="6">ABC transporter ATP-binding protein</fullName>
    </submittedName>
</protein>
<keyword evidence="4 6" id="KW-0067">ATP-binding</keyword>
<gene>
    <name evidence="6" type="ORF">ACFOOL_02240</name>
</gene>
<dbReference type="Pfam" id="PF00005">
    <property type="entry name" value="ABC_tran"/>
    <property type="match status" value="1"/>
</dbReference>
<organism evidence="6 7">
    <name type="scientific">Devosia honganensis</name>
    <dbReference type="NCBI Taxonomy" id="1610527"/>
    <lineage>
        <taxon>Bacteria</taxon>
        <taxon>Pseudomonadati</taxon>
        <taxon>Pseudomonadota</taxon>
        <taxon>Alphaproteobacteria</taxon>
        <taxon>Hyphomicrobiales</taxon>
        <taxon>Devosiaceae</taxon>
        <taxon>Devosia</taxon>
    </lineage>
</organism>
<dbReference type="Proteomes" id="UP001595613">
    <property type="component" value="Unassembled WGS sequence"/>
</dbReference>
<dbReference type="InterPro" id="IPR050166">
    <property type="entry name" value="ABC_transporter_ATP-bind"/>
</dbReference>
<dbReference type="Gene3D" id="3.40.50.300">
    <property type="entry name" value="P-loop containing nucleotide triphosphate hydrolases"/>
    <property type="match status" value="1"/>
</dbReference>
<comment type="caution">
    <text evidence="6">The sequence shown here is derived from an EMBL/GenBank/DDBJ whole genome shotgun (WGS) entry which is preliminary data.</text>
</comment>
<dbReference type="GO" id="GO:0005524">
    <property type="term" value="F:ATP binding"/>
    <property type="evidence" value="ECO:0007669"/>
    <property type="project" value="UniProtKB-KW"/>
</dbReference>
<dbReference type="PROSITE" id="PS50893">
    <property type="entry name" value="ABC_TRANSPORTER_2"/>
    <property type="match status" value="1"/>
</dbReference>
<evidence type="ECO:0000313" key="7">
    <source>
        <dbReference type="Proteomes" id="UP001595613"/>
    </source>
</evidence>
<dbReference type="InterPro" id="IPR003439">
    <property type="entry name" value="ABC_transporter-like_ATP-bd"/>
</dbReference>